<dbReference type="OrthoDB" id="5563826at2"/>
<evidence type="ECO:0000313" key="2">
    <source>
        <dbReference type="Proteomes" id="UP000190911"/>
    </source>
</evidence>
<proteinExistence type="predicted"/>
<reference evidence="1 2" key="1">
    <citation type="submission" date="2016-11" db="EMBL/GenBank/DDBJ databases">
        <authorList>
            <person name="Jaros S."/>
            <person name="Januszkiewicz K."/>
            <person name="Wedrychowicz H."/>
        </authorList>
    </citation>
    <scope>NUCLEOTIDE SEQUENCE [LARGE SCALE GENOMIC DNA]</scope>
    <source>
        <strain evidence="1 2">ACAM 12</strain>
    </source>
</reference>
<evidence type="ECO:0000313" key="1">
    <source>
        <dbReference type="EMBL" id="SHL93478.1"/>
    </source>
</evidence>
<dbReference type="InterPro" id="IPR029063">
    <property type="entry name" value="SAM-dependent_MTases_sf"/>
</dbReference>
<dbReference type="STRING" id="29571.SAMN05878437_0342"/>
<sequence>MSASDDQRLQSPAAARNRDPILAVLREHLPPQARVLELASGSGEHGMHFAQAMPGWQWQPSDTNPAALASTRAWQESTLIENLLAPAELNVITRWPAEWQAAAFDAIVAINLIHISPWQVTQTLMRQANEYLSDNGVLFLYGPYRRGGQHTAPSNQAFDTDLKARDSSWGLRDLERVEAEAAANGLLLERVIEMPANNLSVIFRRGAR</sequence>
<dbReference type="InParanoid" id="A0A1M7EP55"/>
<gene>
    <name evidence="1" type="ORF">SAMN05878437_0342</name>
</gene>
<organism evidence="1 2">
    <name type="scientific">Vreelandella subglaciescola</name>
    <dbReference type="NCBI Taxonomy" id="29571"/>
    <lineage>
        <taxon>Bacteria</taxon>
        <taxon>Pseudomonadati</taxon>
        <taxon>Pseudomonadota</taxon>
        <taxon>Gammaproteobacteria</taxon>
        <taxon>Oceanospirillales</taxon>
        <taxon>Halomonadaceae</taxon>
        <taxon>Vreelandella</taxon>
    </lineage>
</organism>
<evidence type="ECO:0008006" key="3">
    <source>
        <dbReference type="Google" id="ProtNLM"/>
    </source>
</evidence>
<accession>A0A1M7EP55</accession>
<name>A0A1M7EP55_9GAMM</name>
<dbReference type="RefSeq" id="WP_079550771.1">
    <property type="nucleotide sequence ID" value="NZ_LT670847.1"/>
</dbReference>
<dbReference type="PANTHER" id="PTHR20974:SF0">
    <property type="entry name" value="UPF0585 PROTEIN CG18661"/>
    <property type="match status" value="1"/>
</dbReference>
<dbReference type="AlphaFoldDB" id="A0A1M7EP55"/>
<dbReference type="InterPro" id="IPR010342">
    <property type="entry name" value="DUF938"/>
</dbReference>
<dbReference type="Pfam" id="PF06080">
    <property type="entry name" value="DUF938"/>
    <property type="match status" value="1"/>
</dbReference>
<dbReference type="SUPFAM" id="SSF53335">
    <property type="entry name" value="S-adenosyl-L-methionine-dependent methyltransferases"/>
    <property type="match status" value="1"/>
</dbReference>
<dbReference type="EMBL" id="LT670847">
    <property type="protein sequence ID" value="SHL93478.1"/>
    <property type="molecule type" value="Genomic_DNA"/>
</dbReference>
<dbReference type="PANTHER" id="PTHR20974">
    <property type="entry name" value="UPF0585 PROTEIN CG18661"/>
    <property type="match status" value="1"/>
</dbReference>
<dbReference type="Gene3D" id="3.40.50.150">
    <property type="entry name" value="Vaccinia Virus protein VP39"/>
    <property type="match status" value="1"/>
</dbReference>
<keyword evidence="2" id="KW-1185">Reference proteome</keyword>
<dbReference type="Proteomes" id="UP000190911">
    <property type="component" value="Chromosome I"/>
</dbReference>
<protein>
    <recommendedName>
        <fullName evidence="3">SAM-dependent methyltransferase</fullName>
    </recommendedName>
</protein>